<dbReference type="EMBL" id="AWWV01009225">
    <property type="protein sequence ID" value="OMO87333.1"/>
    <property type="molecule type" value="Genomic_DNA"/>
</dbReference>
<dbReference type="AlphaFoldDB" id="A0A1R3IXP5"/>
<comment type="caution">
    <text evidence="1">The sequence shown here is derived from an EMBL/GenBank/DDBJ whole genome shotgun (WGS) entry which is preliminary data.</text>
</comment>
<evidence type="ECO:0000313" key="2">
    <source>
        <dbReference type="Proteomes" id="UP000188268"/>
    </source>
</evidence>
<name>A0A1R3IXP5_COCAP</name>
<protein>
    <submittedName>
        <fullName evidence="1">Uncharacterized protein</fullName>
    </submittedName>
</protein>
<sequence>ALMHKEMVRLRNRCSSIAFREKDNRIKVSRTRSLRAVSCINVSGNNGFDAEAVHLPAFFPAASDE</sequence>
<feature type="non-terminal residue" evidence="1">
    <location>
        <position position="65"/>
    </location>
</feature>
<gene>
    <name evidence="1" type="ORF">CCACVL1_09120</name>
</gene>
<reference evidence="1 2" key="1">
    <citation type="submission" date="2013-09" db="EMBL/GenBank/DDBJ databases">
        <title>Corchorus capsularis genome sequencing.</title>
        <authorList>
            <person name="Alam M."/>
            <person name="Haque M.S."/>
            <person name="Islam M.S."/>
            <person name="Emdad E.M."/>
            <person name="Islam M.M."/>
            <person name="Ahmed B."/>
            <person name="Halim A."/>
            <person name="Hossen Q.M.M."/>
            <person name="Hossain M.Z."/>
            <person name="Ahmed R."/>
            <person name="Khan M.M."/>
            <person name="Islam R."/>
            <person name="Rashid M.M."/>
            <person name="Khan S.A."/>
            <person name="Rahman M.S."/>
            <person name="Alam M."/>
        </authorList>
    </citation>
    <scope>NUCLEOTIDE SEQUENCE [LARGE SCALE GENOMIC DNA]</scope>
    <source>
        <strain evidence="2">cv. CVL-1</strain>
        <tissue evidence="1">Whole seedling</tissue>
    </source>
</reference>
<accession>A0A1R3IXP5</accession>
<keyword evidence="2" id="KW-1185">Reference proteome</keyword>
<evidence type="ECO:0000313" key="1">
    <source>
        <dbReference type="EMBL" id="OMO87333.1"/>
    </source>
</evidence>
<organism evidence="1 2">
    <name type="scientific">Corchorus capsularis</name>
    <name type="common">Jute</name>
    <dbReference type="NCBI Taxonomy" id="210143"/>
    <lineage>
        <taxon>Eukaryota</taxon>
        <taxon>Viridiplantae</taxon>
        <taxon>Streptophyta</taxon>
        <taxon>Embryophyta</taxon>
        <taxon>Tracheophyta</taxon>
        <taxon>Spermatophyta</taxon>
        <taxon>Magnoliopsida</taxon>
        <taxon>eudicotyledons</taxon>
        <taxon>Gunneridae</taxon>
        <taxon>Pentapetalae</taxon>
        <taxon>rosids</taxon>
        <taxon>malvids</taxon>
        <taxon>Malvales</taxon>
        <taxon>Malvaceae</taxon>
        <taxon>Grewioideae</taxon>
        <taxon>Apeibeae</taxon>
        <taxon>Corchorus</taxon>
    </lineage>
</organism>
<dbReference type="Proteomes" id="UP000188268">
    <property type="component" value="Unassembled WGS sequence"/>
</dbReference>
<proteinExistence type="predicted"/>
<feature type="non-terminal residue" evidence="1">
    <location>
        <position position="1"/>
    </location>
</feature>
<dbReference type="Gramene" id="OMO87333">
    <property type="protein sequence ID" value="OMO87333"/>
    <property type="gene ID" value="CCACVL1_09120"/>
</dbReference>